<accession>A0A059KNA1</accession>
<dbReference type="Proteomes" id="UP000026714">
    <property type="component" value="Unassembled WGS sequence"/>
</dbReference>
<dbReference type="eggNOG" id="ENOG5033AN9">
    <property type="taxonomic scope" value="Bacteria"/>
</dbReference>
<dbReference type="RefSeq" id="WP_037480125.1">
    <property type="nucleotide sequence ID" value="NZ_AZRA01000036.1"/>
</dbReference>
<dbReference type="NCBIfam" id="NF041591">
    <property type="entry name" value="CxxC_VVA0879"/>
    <property type="match status" value="1"/>
</dbReference>
<protein>
    <submittedName>
        <fullName evidence="1">Uncharacterized protein</fullName>
    </submittedName>
</protein>
<reference evidence="1 2" key="1">
    <citation type="journal article" date="2014" name="FEMS Microbiol. Ecol.">
        <title>Sphaerotilus natans encrusted with nanoball-shaped Fe(III) oxide minerals formed by nitrate-reducing mixotrophic Fe(II) oxidation.</title>
        <authorList>
            <person name="Park S."/>
            <person name="Kim D.H."/>
            <person name="Lee J.H."/>
            <person name="Hur H.G."/>
        </authorList>
    </citation>
    <scope>NUCLEOTIDE SEQUENCE [LARGE SCALE GENOMIC DNA]</scope>
    <source>
        <strain evidence="1 2">DSM 6575</strain>
    </source>
</reference>
<dbReference type="EMBL" id="AZRA01000036">
    <property type="protein sequence ID" value="KDB52936.1"/>
    <property type="molecule type" value="Genomic_DNA"/>
</dbReference>
<comment type="caution">
    <text evidence="1">The sequence shown here is derived from an EMBL/GenBank/DDBJ whole genome shotgun (WGS) entry which is preliminary data.</text>
</comment>
<dbReference type="AlphaFoldDB" id="A0A059KNA1"/>
<evidence type="ECO:0000313" key="1">
    <source>
        <dbReference type="EMBL" id="KDB52936.1"/>
    </source>
</evidence>
<dbReference type="InterPro" id="IPR048166">
    <property type="entry name" value="VVA0879-like"/>
</dbReference>
<name>A0A059KNA1_9BURK</name>
<sequence length="152" mass="16727">MLTVSLAEFRAAIEAQRVPREHWAVRCPICGTVQSIRDLIDAGAGADYDAVRCFFAFSCVGRWMGAGQHRRGWPPGRGCSWTLGGTLPIHTYEVILPSGEVHPLFEPVTAADAQLHMKRHLQRGTGLALPPRLLAQSRPRVTAHTHQQSLSL</sequence>
<gene>
    <name evidence="1" type="ORF">X805_14790</name>
</gene>
<keyword evidence="2" id="KW-1185">Reference proteome</keyword>
<dbReference type="STRING" id="34103.SAMN05421778_1379"/>
<evidence type="ECO:0000313" key="2">
    <source>
        <dbReference type="Proteomes" id="UP000026714"/>
    </source>
</evidence>
<organism evidence="1 2">
    <name type="scientific">Sphaerotilus natans subsp. natans DSM 6575</name>
    <dbReference type="NCBI Taxonomy" id="1286631"/>
    <lineage>
        <taxon>Bacteria</taxon>
        <taxon>Pseudomonadati</taxon>
        <taxon>Pseudomonadota</taxon>
        <taxon>Betaproteobacteria</taxon>
        <taxon>Burkholderiales</taxon>
        <taxon>Sphaerotilaceae</taxon>
        <taxon>Sphaerotilus</taxon>
    </lineage>
</organism>
<proteinExistence type="predicted"/>